<dbReference type="EC" id="3.2.1.20" evidence="3"/>
<dbReference type="Gene3D" id="2.60.40.4040">
    <property type="match status" value="1"/>
</dbReference>
<evidence type="ECO:0000256" key="3">
    <source>
        <dbReference type="ARBA" id="ARBA00012741"/>
    </source>
</evidence>
<proteinExistence type="inferred from homology"/>
<dbReference type="SUPFAM" id="SSF51445">
    <property type="entry name" value="(Trans)glycosidases"/>
    <property type="match status" value="1"/>
</dbReference>
<evidence type="ECO:0000256" key="2">
    <source>
        <dbReference type="ARBA" id="ARBA00007806"/>
    </source>
</evidence>
<evidence type="ECO:0000259" key="6">
    <source>
        <dbReference type="Pfam" id="PF21365"/>
    </source>
</evidence>
<accession>A0ABR3G7M6</accession>
<gene>
    <name evidence="7" type="ORF">Q9L58_009166</name>
</gene>
<evidence type="ECO:0000256" key="4">
    <source>
        <dbReference type="RuleBase" id="RU361185"/>
    </source>
</evidence>
<comment type="similarity">
    <text evidence="2 4">Belongs to the glycosyl hydrolase 31 family.</text>
</comment>
<dbReference type="EMBL" id="JBBBZM010000197">
    <property type="protein sequence ID" value="KAL0631963.1"/>
    <property type="molecule type" value="Genomic_DNA"/>
</dbReference>
<dbReference type="Pfam" id="PF21365">
    <property type="entry name" value="Glyco_hydro_31_3rd"/>
    <property type="match status" value="1"/>
</dbReference>
<protein>
    <recommendedName>
        <fullName evidence="3">alpha-glucosidase</fullName>
        <ecNumber evidence="3">3.2.1.20</ecNumber>
    </recommendedName>
</protein>
<reference evidence="7 8" key="1">
    <citation type="submission" date="2024-02" db="EMBL/GenBank/DDBJ databases">
        <title>Discinaceae phylogenomics.</title>
        <authorList>
            <person name="Dirks A.C."/>
            <person name="James T.Y."/>
        </authorList>
    </citation>
    <scope>NUCLEOTIDE SEQUENCE [LARGE SCALE GENOMIC DNA]</scope>
    <source>
        <strain evidence="7 8">ACD0624</strain>
    </source>
</reference>
<comment type="caution">
    <text evidence="7">The sequence shown here is derived from an EMBL/GenBank/DDBJ whole genome shotgun (WGS) entry which is preliminary data.</text>
</comment>
<evidence type="ECO:0000259" key="5">
    <source>
        <dbReference type="Pfam" id="PF01055"/>
    </source>
</evidence>
<evidence type="ECO:0000256" key="1">
    <source>
        <dbReference type="ARBA" id="ARBA00001657"/>
    </source>
</evidence>
<dbReference type="Proteomes" id="UP001447188">
    <property type="component" value="Unassembled WGS sequence"/>
</dbReference>
<dbReference type="Pfam" id="PF01055">
    <property type="entry name" value="Glyco_hydro_31_2nd"/>
    <property type="match status" value="1"/>
</dbReference>
<dbReference type="SUPFAM" id="SSF51011">
    <property type="entry name" value="Glycosyl hydrolase domain"/>
    <property type="match status" value="1"/>
</dbReference>
<name>A0ABR3G7M6_9PEZI</name>
<keyword evidence="8" id="KW-1185">Reference proteome</keyword>
<dbReference type="InterPro" id="IPR011013">
    <property type="entry name" value="Gal_mutarotase_sf_dom"/>
</dbReference>
<dbReference type="Gene3D" id="3.20.20.80">
    <property type="entry name" value="Glycosidases"/>
    <property type="match status" value="1"/>
</dbReference>
<dbReference type="PANTHER" id="PTHR22762:SF120">
    <property type="entry name" value="HETEROGLYCAN GLUCOSIDASE 1"/>
    <property type="match status" value="1"/>
</dbReference>
<feature type="domain" description="Glycosyl hydrolase family 31 C-terminal" evidence="6">
    <location>
        <begin position="777"/>
        <end position="891"/>
    </location>
</feature>
<dbReference type="PANTHER" id="PTHR22762">
    <property type="entry name" value="ALPHA-GLUCOSIDASE"/>
    <property type="match status" value="1"/>
</dbReference>
<dbReference type="CDD" id="cd14752">
    <property type="entry name" value="GH31_N"/>
    <property type="match status" value="1"/>
</dbReference>
<dbReference type="Gene3D" id="2.60.40.1760">
    <property type="entry name" value="glycosyl hydrolase (family 31)"/>
    <property type="match status" value="1"/>
</dbReference>
<feature type="domain" description="Glycoside hydrolase family 31 TIM barrel" evidence="5">
    <location>
        <begin position="359"/>
        <end position="768"/>
    </location>
</feature>
<dbReference type="InterPro" id="IPR000322">
    <property type="entry name" value="Glyco_hydro_31_TIM"/>
</dbReference>
<evidence type="ECO:0000313" key="7">
    <source>
        <dbReference type="EMBL" id="KAL0631963.1"/>
    </source>
</evidence>
<dbReference type="InterPro" id="IPR017853">
    <property type="entry name" value="GH"/>
</dbReference>
<comment type="catalytic activity">
    <reaction evidence="1">
        <text>Hydrolysis of terminal, non-reducing (1-&gt;4)-linked alpha-D-glucose residues with release of alpha-D-glucose.</text>
        <dbReference type="EC" id="3.2.1.20"/>
    </reaction>
</comment>
<dbReference type="InterPro" id="IPR048395">
    <property type="entry name" value="Glyco_hydro_31_C"/>
</dbReference>
<sequence length="1070" mass="121495">MSNPLNFCKAEEFFQELPNWTGPTQVTSVSEVPPADTESKENYHGVTLTFDDGTMAVVQFIRPTVWRVRYDPAVRNANDYSDLNSRTIVMDYMSELIGALDSYIGLTWTSRLQQSADKTYWTFVSTVTKCEPKSGRPSFYKVGDGMKVVLYQQPFRIQALRTLTPLKDLYPMPAEYGAAAATPKEKIVWQTSPETFRHNINTQHKMLKDVVLDIVKPGHGEYVGFGEQGGTSFMKKACYMNYFNFDNMQYQQVYSEGPTDAREPLYHSDPFYFDVNSNPEHANVTATFLDNYSQIAVDFGKSNAGYIKLGTRFGAIDCYMLSANRVPDVVRLYTGLIGRPRLKPRYILGNHQASADLEFQIYKGYGYEDDEAIHAVYTQYRQSQIPLDGLHIDVDFQYGFRTFTIDPKFFGKDPNKEKFWDNPKDMFTELRENGIKCSTNITPVISINDITNDPVYPDGYTSHREGMDKNYFVLDDRYLDSPSDRAEDVRYFCYGGGNNDFPANWNSKIYPFHGGVSYGYGNGTAGFYPDMNRSEVRDWWGKQYKYLFEQGLEFVWQDMTTPAIHDSYGEMKGFPSRLMVNSDGVSGGAMEKKLAIEIWALYSYNLHKATAHGLDNLHTLVPSRKGKRNFILGRGSYAGMYRYAGLWTGDNASTWNFWRITVSQVVSVGLNGVSIAGSDTGGFEPLGSESFCSPELLIRWYAGSYLLPWLRNHYVKKNRKWFQEPYAYTKHAEGGSVPPDQLQLYLAVERIVKYYVELRYSLMQLLYDAMFENVIDGLPIARSMLLTDTQDTSFFNESQEFLDNQYVVGKDILVAPIMHPKTEVPGENRDVYLPLGHLWYPSNLRPWDDQGVPLGVQAEGGSVINYTARITNDYADFPFVTPTYIREGGIIPQIKVTQYVGDLSAGANHLKFNLYPGKKGVVYNYTTYLDDGVSRSSAPNDLVYYKKHGRKAPAKPSITEGDAKEKYLDQEAAGEYRAVNITQKTSSDTSRTVTITKVARDNDYDPVKEYGNTYTVIFWYDVGKTVDNYEVTGTGAKFEKFTNHDLRTVTVNVSETIGSTAKVTIKVVPK</sequence>
<keyword evidence="4" id="KW-0326">Glycosidase</keyword>
<dbReference type="PROSITE" id="PS50007">
    <property type="entry name" value="PIPLC_X_DOMAIN"/>
    <property type="match status" value="1"/>
</dbReference>
<organism evidence="7 8">
    <name type="scientific">Discina gigas</name>
    <dbReference type="NCBI Taxonomy" id="1032678"/>
    <lineage>
        <taxon>Eukaryota</taxon>
        <taxon>Fungi</taxon>
        <taxon>Dikarya</taxon>
        <taxon>Ascomycota</taxon>
        <taxon>Pezizomycotina</taxon>
        <taxon>Pezizomycetes</taxon>
        <taxon>Pezizales</taxon>
        <taxon>Discinaceae</taxon>
        <taxon>Discina</taxon>
    </lineage>
</organism>
<evidence type="ECO:0000313" key="8">
    <source>
        <dbReference type="Proteomes" id="UP001447188"/>
    </source>
</evidence>
<dbReference type="SUPFAM" id="SSF74650">
    <property type="entry name" value="Galactose mutarotase-like"/>
    <property type="match status" value="1"/>
</dbReference>
<keyword evidence="4" id="KW-0378">Hydrolase</keyword>